<evidence type="ECO:0000313" key="3">
    <source>
        <dbReference type="Proteomes" id="UP001172102"/>
    </source>
</evidence>
<proteinExistence type="predicted"/>
<dbReference type="EMBL" id="JAUKUA010000005">
    <property type="protein sequence ID" value="KAK0711282.1"/>
    <property type="molecule type" value="Genomic_DNA"/>
</dbReference>
<keyword evidence="3" id="KW-1185">Reference proteome</keyword>
<reference evidence="2" key="1">
    <citation type="submission" date="2023-06" db="EMBL/GenBank/DDBJ databases">
        <title>Genome-scale phylogeny and comparative genomics of the fungal order Sordariales.</title>
        <authorList>
            <consortium name="Lawrence Berkeley National Laboratory"/>
            <person name="Hensen N."/>
            <person name="Bonometti L."/>
            <person name="Westerberg I."/>
            <person name="Brannstrom I.O."/>
            <person name="Guillou S."/>
            <person name="Cros-Aarteil S."/>
            <person name="Calhoun S."/>
            <person name="Haridas S."/>
            <person name="Kuo A."/>
            <person name="Mondo S."/>
            <person name="Pangilinan J."/>
            <person name="Riley R."/>
            <person name="Labutti K."/>
            <person name="Andreopoulos B."/>
            <person name="Lipzen A."/>
            <person name="Chen C."/>
            <person name="Yanf M."/>
            <person name="Daum C."/>
            <person name="Ng V."/>
            <person name="Clum A."/>
            <person name="Steindorff A."/>
            <person name="Ohm R."/>
            <person name="Martin F."/>
            <person name="Silar P."/>
            <person name="Natvig D."/>
            <person name="Lalanne C."/>
            <person name="Gautier V."/>
            <person name="Ament-Velasquez S.L."/>
            <person name="Kruys A."/>
            <person name="Hutchinson M.I."/>
            <person name="Powell A.J."/>
            <person name="Barry K."/>
            <person name="Miller A.N."/>
            <person name="Grigoriev I.V."/>
            <person name="Debuchy R."/>
            <person name="Gladieux P."/>
            <person name="Thoren M.H."/>
            <person name="Johannesson H."/>
        </authorList>
    </citation>
    <scope>NUCLEOTIDE SEQUENCE</scope>
    <source>
        <strain evidence="2">SMH4607-1</strain>
    </source>
</reference>
<evidence type="ECO:0000256" key="1">
    <source>
        <dbReference type="SAM" id="SignalP"/>
    </source>
</evidence>
<name>A0AA40A8I3_9PEZI</name>
<accession>A0AA40A8I3</accession>
<gene>
    <name evidence="2" type="ORF">B0H67DRAFT_584890</name>
</gene>
<evidence type="ECO:0000313" key="2">
    <source>
        <dbReference type="EMBL" id="KAK0711282.1"/>
    </source>
</evidence>
<feature type="signal peptide" evidence="1">
    <location>
        <begin position="1"/>
        <end position="21"/>
    </location>
</feature>
<protein>
    <recommendedName>
        <fullName evidence="4">Secreted protein</fullName>
    </recommendedName>
</protein>
<feature type="chain" id="PRO_5041399802" description="Secreted protein" evidence="1">
    <location>
        <begin position="22"/>
        <end position="101"/>
    </location>
</feature>
<dbReference type="Proteomes" id="UP001172102">
    <property type="component" value="Unassembled WGS sequence"/>
</dbReference>
<dbReference type="AlphaFoldDB" id="A0AA40A8I3"/>
<organism evidence="2 3">
    <name type="scientific">Lasiosphaeris hirsuta</name>
    <dbReference type="NCBI Taxonomy" id="260670"/>
    <lineage>
        <taxon>Eukaryota</taxon>
        <taxon>Fungi</taxon>
        <taxon>Dikarya</taxon>
        <taxon>Ascomycota</taxon>
        <taxon>Pezizomycotina</taxon>
        <taxon>Sordariomycetes</taxon>
        <taxon>Sordariomycetidae</taxon>
        <taxon>Sordariales</taxon>
        <taxon>Lasiosphaeriaceae</taxon>
        <taxon>Lasiosphaeris</taxon>
    </lineage>
</organism>
<sequence>MWLRTVTRCFALLANLRILYTMCIQCKSTRSHHPAIGYPPFWRQLHPRRKTSLGWLLSRGAPVCSLGQCLESPPGNLASRQSAAWHSDYIKSRERSGQRLR</sequence>
<evidence type="ECO:0008006" key="4">
    <source>
        <dbReference type="Google" id="ProtNLM"/>
    </source>
</evidence>
<comment type="caution">
    <text evidence="2">The sequence shown here is derived from an EMBL/GenBank/DDBJ whole genome shotgun (WGS) entry which is preliminary data.</text>
</comment>
<keyword evidence="1" id="KW-0732">Signal</keyword>